<dbReference type="SUPFAM" id="SSF47413">
    <property type="entry name" value="lambda repressor-like DNA-binding domains"/>
    <property type="match status" value="1"/>
</dbReference>
<reference evidence="3" key="1">
    <citation type="submission" date="2020-09" db="EMBL/GenBank/DDBJ databases">
        <title>Streptomyces canutascabiei sp. nov., which causes potato common scab and is distributed across the world.</title>
        <authorList>
            <person name="Nguyen H.P."/>
            <person name="Weisberg A.J."/>
            <person name="Chang J.H."/>
            <person name="Clarke C.R."/>
        </authorList>
    </citation>
    <scope>NUCLEOTIDE SEQUENCE</scope>
    <source>
        <strain evidence="3">ID-01-6.2a</strain>
    </source>
</reference>
<feature type="region of interest" description="Disordered" evidence="1">
    <location>
        <begin position="280"/>
        <end position="303"/>
    </location>
</feature>
<dbReference type="Gene3D" id="3.30.450.180">
    <property type="match status" value="1"/>
</dbReference>
<dbReference type="PANTHER" id="PTHR35010">
    <property type="entry name" value="BLL4672 PROTEIN-RELATED"/>
    <property type="match status" value="1"/>
</dbReference>
<feature type="domain" description="HTH cro/C1-type" evidence="2">
    <location>
        <begin position="34"/>
        <end position="84"/>
    </location>
</feature>
<dbReference type="PANTHER" id="PTHR35010:SF2">
    <property type="entry name" value="BLL4672 PROTEIN"/>
    <property type="match status" value="1"/>
</dbReference>
<proteinExistence type="predicted"/>
<dbReference type="Proteomes" id="UP000661025">
    <property type="component" value="Unassembled WGS sequence"/>
</dbReference>
<protein>
    <submittedName>
        <fullName evidence="3">Helix-turn-helix domain-containing protein</fullName>
    </submittedName>
</protein>
<evidence type="ECO:0000256" key="1">
    <source>
        <dbReference type="SAM" id="MobiDB-lite"/>
    </source>
</evidence>
<name>A0A927L8I5_9ACTN</name>
<dbReference type="Pfam" id="PF13560">
    <property type="entry name" value="HTH_31"/>
    <property type="match status" value="1"/>
</dbReference>
<evidence type="ECO:0000259" key="2">
    <source>
        <dbReference type="PROSITE" id="PS50943"/>
    </source>
</evidence>
<dbReference type="InterPro" id="IPR010982">
    <property type="entry name" value="Lambda_DNA-bd_dom_sf"/>
</dbReference>
<evidence type="ECO:0000313" key="4">
    <source>
        <dbReference type="Proteomes" id="UP000661025"/>
    </source>
</evidence>
<dbReference type="SMART" id="SM00530">
    <property type="entry name" value="HTH_XRE"/>
    <property type="match status" value="1"/>
</dbReference>
<comment type="caution">
    <text evidence="3">The sequence shown here is derived from an EMBL/GenBank/DDBJ whole genome shotgun (WGS) entry which is preliminary data.</text>
</comment>
<dbReference type="GO" id="GO:0003677">
    <property type="term" value="F:DNA binding"/>
    <property type="evidence" value="ECO:0007669"/>
    <property type="project" value="InterPro"/>
</dbReference>
<dbReference type="CDD" id="cd00093">
    <property type="entry name" value="HTH_XRE"/>
    <property type="match status" value="1"/>
</dbReference>
<sequence>METTIGEFLRSRRERITPEQAGLPPSLTRRRVPGLRREEVALLAGVSPDYYQRLEQGRTAQVSDQVLDAVAQALALSDVETEHLRNLARPRRAGARARSPRRASGVVPDEPLVRLLEAMGDAPALLIDARLDIVAANAVAEAVFDVSAMPQPRNAARELFLHPEARARYANWEAMAAEAVAQLRLLTGRRPDDAELAALVGELAIRSEPFRRLWATGDVREKRLGIVRTVHPVVGTLEFDYHVLTVPARPDRSLVTYLPRPGSPTAEALKMLLSWVADRPDPAGQEVPAAAPEPEGDATSATA</sequence>
<organism evidence="3 4">
    <name type="scientific">Streptomyces caniscabiei</name>
    <dbReference type="NCBI Taxonomy" id="2746961"/>
    <lineage>
        <taxon>Bacteria</taxon>
        <taxon>Bacillati</taxon>
        <taxon>Actinomycetota</taxon>
        <taxon>Actinomycetes</taxon>
        <taxon>Kitasatosporales</taxon>
        <taxon>Streptomycetaceae</taxon>
        <taxon>Streptomyces</taxon>
    </lineage>
</organism>
<gene>
    <name evidence="3" type="ORF">IHE70_29860</name>
</gene>
<dbReference type="Gene3D" id="1.10.260.40">
    <property type="entry name" value="lambda repressor-like DNA-binding domains"/>
    <property type="match status" value="1"/>
</dbReference>
<dbReference type="InterPro" id="IPR001387">
    <property type="entry name" value="Cro/C1-type_HTH"/>
</dbReference>
<dbReference type="AlphaFoldDB" id="A0A927L8I5"/>
<dbReference type="PROSITE" id="PS50943">
    <property type="entry name" value="HTH_CROC1"/>
    <property type="match status" value="1"/>
</dbReference>
<dbReference type="RefSeq" id="WP_192363818.1">
    <property type="nucleotide sequence ID" value="NZ_CP119182.1"/>
</dbReference>
<accession>A0A927L8I5</accession>
<dbReference type="Pfam" id="PF17765">
    <property type="entry name" value="MLTR_LBD"/>
    <property type="match status" value="1"/>
</dbReference>
<dbReference type="EMBL" id="JACYXT010000015">
    <property type="protein sequence ID" value="MBD9727337.1"/>
    <property type="molecule type" value="Genomic_DNA"/>
</dbReference>
<evidence type="ECO:0000313" key="3">
    <source>
        <dbReference type="EMBL" id="MBD9727337.1"/>
    </source>
</evidence>
<dbReference type="GeneID" id="79935608"/>
<dbReference type="InterPro" id="IPR041413">
    <property type="entry name" value="MLTR_LBD"/>
</dbReference>